<feature type="coiled-coil region" evidence="1">
    <location>
        <begin position="5458"/>
        <end position="5522"/>
    </location>
</feature>
<evidence type="ECO:0000256" key="2">
    <source>
        <dbReference type="SAM" id="MobiDB-lite"/>
    </source>
</evidence>
<comment type="caution">
    <text evidence="3">The sequence shown here is derived from an EMBL/GenBank/DDBJ whole genome shotgun (WGS) entry which is preliminary data.</text>
</comment>
<feature type="coiled-coil region" evidence="1">
    <location>
        <begin position="4590"/>
        <end position="4650"/>
    </location>
</feature>
<feature type="coiled-coil region" evidence="1">
    <location>
        <begin position="1759"/>
        <end position="1811"/>
    </location>
</feature>
<accession>A0ABN8QMH7</accession>
<feature type="compositionally biased region" description="Basic and acidic residues" evidence="2">
    <location>
        <begin position="3352"/>
        <end position="3368"/>
    </location>
</feature>
<feature type="region of interest" description="Disordered" evidence="2">
    <location>
        <begin position="6999"/>
        <end position="7025"/>
    </location>
</feature>
<feature type="coiled-coil region" evidence="1">
    <location>
        <begin position="3949"/>
        <end position="3983"/>
    </location>
</feature>
<feature type="compositionally biased region" description="Basic and acidic residues" evidence="2">
    <location>
        <begin position="3202"/>
        <end position="3212"/>
    </location>
</feature>
<dbReference type="PANTHER" id="PTHR23159:SF31">
    <property type="entry name" value="CENTROSOME-ASSOCIATED PROTEIN CEP250 ISOFORM X1"/>
    <property type="match status" value="1"/>
</dbReference>
<feature type="compositionally biased region" description="Polar residues" evidence="2">
    <location>
        <begin position="3222"/>
        <end position="3242"/>
    </location>
</feature>
<feature type="compositionally biased region" description="Basic and acidic residues" evidence="2">
    <location>
        <begin position="3108"/>
        <end position="3125"/>
    </location>
</feature>
<feature type="coiled-coil region" evidence="1">
    <location>
        <begin position="5263"/>
        <end position="5331"/>
    </location>
</feature>
<feature type="region of interest" description="Disordered" evidence="2">
    <location>
        <begin position="3326"/>
        <end position="3368"/>
    </location>
</feature>
<feature type="region of interest" description="Disordered" evidence="2">
    <location>
        <begin position="1037"/>
        <end position="1067"/>
    </location>
</feature>
<feature type="region of interest" description="Disordered" evidence="2">
    <location>
        <begin position="3873"/>
        <end position="3907"/>
    </location>
</feature>
<feature type="compositionally biased region" description="Polar residues" evidence="2">
    <location>
        <begin position="1336"/>
        <end position="1346"/>
    </location>
</feature>
<feature type="compositionally biased region" description="Basic and acidic residues" evidence="2">
    <location>
        <begin position="1614"/>
        <end position="1623"/>
    </location>
</feature>
<evidence type="ECO:0000313" key="4">
    <source>
        <dbReference type="Proteomes" id="UP001159405"/>
    </source>
</evidence>
<feature type="coiled-coil region" evidence="1">
    <location>
        <begin position="2095"/>
        <end position="2161"/>
    </location>
</feature>
<feature type="coiled-coil region" evidence="1">
    <location>
        <begin position="1946"/>
        <end position="1987"/>
    </location>
</feature>
<feature type="coiled-coil region" evidence="1">
    <location>
        <begin position="1159"/>
        <end position="1197"/>
    </location>
</feature>
<feature type="compositionally biased region" description="Polar residues" evidence="2">
    <location>
        <begin position="1508"/>
        <end position="1517"/>
    </location>
</feature>
<feature type="compositionally biased region" description="Basic and acidic residues" evidence="2">
    <location>
        <begin position="1256"/>
        <end position="1286"/>
    </location>
</feature>
<feature type="compositionally biased region" description="Basic and acidic residues" evidence="2">
    <location>
        <begin position="1387"/>
        <end position="1402"/>
    </location>
</feature>
<feature type="region of interest" description="Disordered" evidence="2">
    <location>
        <begin position="7201"/>
        <end position="7233"/>
    </location>
</feature>
<feature type="compositionally biased region" description="Acidic residues" evidence="2">
    <location>
        <begin position="1360"/>
        <end position="1371"/>
    </location>
</feature>
<feature type="coiled-coil region" evidence="1">
    <location>
        <begin position="509"/>
        <end position="553"/>
    </location>
</feature>
<feature type="compositionally biased region" description="Basic residues" evidence="2">
    <location>
        <begin position="1662"/>
        <end position="1676"/>
    </location>
</feature>
<feature type="compositionally biased region" description="Basic and acidic residues" evidence="2">
    <location>
        <begin position="1470"/>
        <end position="1492"/>
    </location>
</feature>
<feature type="coiled-coil region" evidence="1">
    <location>
        <begin position="3628"/>
        <end position="3655"/>
    </location>
</feature>
<feature type="compositionally biased region" description="Low complexity" evidence="2">
    <location>
        <begin position="7210"/>
        <end position="7222"/>
    </location>
</feature>
<feature type="compositionally biased region" description="Basic and acidic residues" evidence="2">
    <location>
        <begin position="1427"/>
        <end position="1440"/>
    </location>
</feature>
<keyword evidence="4" id="KW-1185">Reference proteome</keyword>
<feature type="coiled-coil region" evidence="1">
    <location>
        <begin position="1839"/>
        <end position="1916"/>
    </location>
</feature>
<feature type="compositionally biased region" description="Basic and acidic residues" evidence="2">
    <location>
        <begin position="3894"/>
        <end position="3907"/>
    </location>
</feature>
<feature type="compositionally biased region" description="Basic and acidic residues" evidence="2">
    <location>
        <begin position="3326"/>
        <end position="3337"/>
    </location>
</feature>
<feature type="region of interest" description="Disordered" evidence="2">
    <location>
        <begin position="3416"/>
        <end position="3452"/>
    </location>
</feature>
<feature type="region of interest" description="Disordered" evidence="2">
    <location>
        <begin position="4181"/>
        <end position="4205"/>
    </location>
</feature>
<feature type="compositionally biased region" description="Basic and acidic residues" evidence="2">
    <location>
        <begin position="1449"/>
        <end position="1460"/>
    </location>
</feature>
<feature type="coiled-coil region" evidence="1">
    <location>
        <begin position="912"/>
        <end position="1005"/>
    </location>
</feature>
<feature type="compositionally biased region" description="Basic and acidic residues" evidence="2">
    <location>
        <begin position="777"/>
        <end position="796"/>
    </location>
</feature>
<gene>
    <name evidence="3" type="ORF">PLOB_00007824</name>
</gene>
<feature type="coiled-coil region" evidence="1">
    <location>
        <begin position="4365"/>
        <end position="4427"/>
    </location>
</feature>
<feature type="coiled-coil region" evidence="1">
    <location>
        <begin position="3690"/>
        <end position="3752"/>
    </location>
</feature>
<name>A0ABN8QMH7_9CNID</name>
<feature type="compositionally biased region" description="Basic and acidic residues" evidence="2">
    <location>
        <begin position="1646"/>
        <end position="1661"/>
    </location>
</feature>
<feature type="region of interest" description="Disordered" evidence="2">
    <location>
        <begin position="4434"/>
        <end position="4459"/>
    </location>
</feature>
<feature type="coiled-coil region" evidence="1">
    <location>
        <begin position="2855"/>
        <end position="2889"/>
    </location>
</feature>
<feature type="region of interest" description="Disordered" evidence="2">
    <location>
        <begin position="3069"/>
        <end position="3094"/>
    </location>
</feature>
<feature type="compositionally biased region" description="Polar residues" evidence="2">
    <location>
        <begin position="4189"/>
        <end position="4205"/>
    </location>
</feature>
<feature type="coiled-coil region" evidence="1">
    <location>
        <begin position="2216"/>
        <end position="2274"/>
    </location>
</feature>
<keyword evidence="1" id="KW-0175">Coiled coil</keyword>
<feature type="region of interest" description="Disordered" evidence="2">
    <location>
        <begin position="1235"/>
        <end position="1708"/>
    </location>
</feature>
<feature type="compositionally biased region" description="Basic and acidic residues" evidence="2">
    <location>
        <begin position="7011"/>
        <end position="7021"/>
    </location>
</feature>
<dbReference type="PANTHER" id="PTHR23159">
    <property type="entry name" value="CENTROSOMAL PROTEIN 2"/>
    <property type="match status" value="1"/>
</dbReference>
<feature type="region of interest" description="Disordered" evidence="2">
    <location>
        <begin position="1088"/>
        <end position="1134"/>
    </location>
</feature>
<feature type="compositionally biased region" description="Polar residues" evidence="2">
    <location>
        <begin position="1094"/>
        <end position="1104"/>
    </location>
</feature>
<evidence type="ECO:0000313" key="3">
    <source>
        <dbReference type="EMBL" id="CAH3166761.1"/>
    </source>
</evidence>
<feature type="coiled-coil region" evidence="1">
    <location>
        <begin position="6141"/>
        <end position="6256"/>
    </location>
</feature>
<feature type="coiled-coil region" evidence="1">
    <location>
        <begin position="2775"/>
        <end position="2813"/>
    </location>
</feature>
<feature type="compositionally biased region" description="Basic and acidic residues" evidence="2">
    <location>
        <begin position="1677"/>
        <end position="1686"/>
    </location>
</feature>
<feature type="coiled-coil region" evidence="1">
    <location>
        <begin position="2678"/>
        <end position="2742"/>
    </location>
</feature>
<reference evidence="3 4" key="1">
    <citation type="submission" date="2022-05" db="EMBL/GenBank/DDBJ databases">
        <authorList>
            <consortium name="Genoscope - CEA"/>
            <person name="William W."/>
        </authorList>
    </citation>
    <scope>NUCLEOTIDE SEQUENCE [LARGE SCALE GENOMIC DNA]</scope>
</reference>
<dbReference type="Gene3D" id="1.10.287.1490">
    <property type="match status" value="1"/>
</dbReference>
<feature type="coiled-coil region" evidence="1">
    <location>
        <begin position="4935"/>
        <end position="4969"/>
    </location>
</feature>
<feature type="coiled-coil region" evidence="1">
    <location>
        <begin position="4996"/>
        <end position="5066"/>
    </location>
</feature>
<feature type="compositionally biased region" description="Basic residues" evidence="2">
    <location>
        <begin position="3339"/>
        <end position="3349"/>
    </location>
</feature>
<evidence type="ECO:0000256" key="1">
    <source>
        <dbReference type="SAM" id="Coils"/>
    </source>
</evidence>
<feature type="compositionally biased region" description="Basic and acidic residues" evidence="2">
    <location>
        <begin position="4538"/>
        <end position="4562"/>
    </location>
</feature>
<feature type="region of interest" description="Disordered" evidence="2">
    <location>
        <begin position="4538"/>
        <end position="4570"/>
    </location>
</feature>
<feature type="coiled-coil region" evidence="1">
    <location>
        <begin position="6459"/>
        <end position="6620"/>
    </location>
</feature>
<feature type="compositionally biased region" description="Basic and acidic residues" evidence="2">
    <location>
        <begin position="3420"/>
        <end position="3452"/>
    </location>
</feature>
<feature type="compositionally biased region" description="Basic and acidic residues" evidence="2">
    <location>
        <begin position="3773"/>
        <end position="3786"/>
    </location>
</feature>
<feature type="compositionally biased region" description="Basic and acidic residues" evidence="2">
    <location>
        <begin position="3072"/>
        <end position="3091"/>
    </location>
</feature>
<feature type="compositionally biased region" description="Basic and acidic residues" evidence="2">
    <location>
        <begin position="1556"/>
        <end position="1572"/>
    </location>
</feature>
<feature type="coiled-coil region" evidence="1">
    <location>
        <begin position="2971"/>
        <end position="2998"/>
    </location>
</feature>
<feature type="coiled-coil region" evidence="1">
    <location>
        <begin position="43"/>
        <end position="291"/>
    </location>
</feature>
<feature type="compositionally biased region" description="Basic and acidic residues" evidence="2">
    <location>
        <begin position="7223"/>
        <end position="7233"/>
    </location>
</feature>
<feature type="region of interest" description="Disordered" evidence="2">
    <location>
        <begin position="3773"/>
        <end position="3792"/>
    </location>
</feature>
<feature type="coiled-coil region" evidence="1">
    <location>
        <begin position="6655"/>
        <end position="6934"/>
    </location>
</feature>
<feature type="coiled-coil region" evidence="1">
    <location>
        <begin position="4025"/>
        <end position="4080"/>
    </location>
</feature>
<feature type="region of interest" description="Disordered" evidence="2">
    <location>
        <begin position="3107"/>
        <end position="3134"/>
    </location>
</feature>
<feature type="compositionally biased region" description="Basic and acidic residues" evidence="2">
    <location>
        <begin position="3873"/>
        <end position="3884"/>
    </location>
</feature>
<feature type="coiled-coil region" evidence="1">
    <location>
        <begin position="326"/>
        <end position="479"/>
    </location>
</feature>
<feature type="coiled-coil region" evidence="1">
    <location>
        <begin position="5157"/>
        <end position="5216"/>
    </location>
</feature>
<organism evidence="3 4">
    <name type="scientific">Porites lobata</name>
    <dbReference type="NCBI Taxonomy" id="104759"/>
    <lineage>
        <taxon>Eukaryota</taxon>
        <taxon>Metazoa</taxon>
        <taxon>Cnidaria</taxon>
        <taxon>Anthozoa</taxon>
        <taxon>Hexacorallia</taxon>
        <taxon>Scleractinia</taxon>
        <taxon>Fungiina</taxon>
        <taxon>Poritidae</taxon>
        <taxon>Porites</taxon>
    </lineage>
</organism>
<dbReference type="EMBL" id="CALNXK010000138">
    <property type="protein sequence ID" value="CAH3166761.1"/>
    <property type="molecule type" value="Genomic_DNA"/>
</dbReference>
<feature type="coiled-coil region" evidence="1">
    <location>
        <begin position="5569"/>
        <end position="5618"/>
    </location>
</feature>
<dbReference type="Proteomes" id="UP001159405">
    <property type="component" value="Unassembled WGS sequence"/>
</dbReference>
<sequence>MEGFDASNENVEVELQRQQFVKEKNDIVCGFLKEKEIIEIMHKEEVDDLVARHEQETELMRKEFQLEKQDLLQGFQKQQVENVNEFKRERENYERKTAVNFQSRERNLEMKYKEEKLKMRREYEEIIAEKNEEIKMIRRELLRVEHQENLSVRHSLDSDVYITKIEHNEELERLAEKFNVEKLELVREFDRDKAKLVQVFSNQAERMNSNFDHVKQRMQEDQEKELEFKLEITEKLLSEKFELEKKRMLQQFEREMKELQESLEFGYNETLLEKNQTIDDLEQEKRRLLNALHTERFSLARIYNREMSLLTKSDQITKEDVEVALIDETAKLKQQYEDELNKMEQQHRQKIEVIKRKQRPFRESELEHRKEIEKLKKDFENEKGRLEAEFRKEQFNLLKSFEFEKNDLQQEYEGVINEKELEMQQRESDMRQLYEEELDRLKSIVTKQREELETSKQKLTDLADQTEEFLSEKNRIEEKFLKENNHRQSLQQTMEANIKTYERNMKEVEAFHKKELAQLRKEKEKLQKIESEKKDLQKEVDALKVKLEEAQIASEKEAEVGSSFVTEPTVTVDGEAYKEIEGLRVDVKSTPTETRDETLKSEKEEMNDFLRKIPERLRKCMIKGKEPKTLEEFEMSYKQMKDAINEEIVEIDKICGSKENGEHDITILFPEEPTFSLKDQMQAVDDLLGEENTKGNIDKSTKEKINLQVKGMLKKVHRSHELEKLKLKKEQQHEFGNVLKELAGEKAAKVQEPVKDLRQLQDTNERGDRSPMCAEIKATKDRGTSTDDLHQTRNDKTSMSSLDMVDELRRENEGLRRSFDELENVFTKDKKELTEKLQTQHLDFVMSAEGEIIEKLLKQKSSLEEALNTERFYLSRLYYQEMKDELGDILSRRTEKLKREFNSEKMNLIFKYERDITDLQKLLSEKAELEMRLLQERNDVTAKLLAAHKKASPEKSKSERLKEKERLEREKENLEIAIPLKKEIAALQNKRHQEHEKAAANLKEAIDLIMDVMASAPLTTPEDVKPFDSLSFFSQDTARSNEVSPAGKVNENGFKTRTQASLSQNEIHNRDELGKALEKLVDTVVSEDEEFTYESETTSGASSDLESEDSGTGALNGDIDEGAYSGPESNDDENTLNIKKKELEFTFNLERFNLGRLYYGEYKDSLRKAMKKLEQAKEALRSKRKDLEKEMRNGIELVVSRTHFGEVSTQASKRDRGTQTVKEYMFEKSSEDLVDGQGLYKVKTTEVTMEPPDEDDSRRTDFRESMEGKQEDKTDNKEQEKEKGKPELLSSPTKDCSRQEESQVENGERDSPATGKRDLEGKGSPTPEEDKYSSDDLITSDGTNLSRESKYPAVGQDLDTITEEQEEDGDYAGEAHLQDSEIEDLLSVEKKRDRDEGIKNDDVPQEQMEIQKPTEEATPISSKPKGHQGDEKKEKGKGDDSAITNIGKTVEKLDDEKGTDADDGISSKEGISEKAKEVKDKSADGKEDKDTKGSPIAETDVVGDEDMSTIQNTSQAEPYNEIKRYKEDQSGDEGGDKNAEQEIPVEIDGEPGIPDADEKITSLKLKTDKESPEASISQEDEKSDGDLIEGQSTEEKEKKPKKKQKGIANVIKGDSSEETDHLDGILTGGINGHPREKDEESSPEGHTSEGEKNVEVNEKPKEKKKRKKGRGRKAGKHSKEDEKEDKVEETDEEDHMNVKGRESPISNQDLIEELTENNKILQDKFSLLCELVGKGFVDEIPELTDENYRICPDKPLDSVHELYTEKEQLANEIQKIDLQIKELAENGSDTIKELNEDLDKKELELMHSLEETEKHLKRDEDKKLVEHLLKEKEDVCTKLDEINNILNEKKGEMEDLRSHDGHTVPGLMYRKDVLRDDLTEKTRELNSSRKLLETASQESEKEKQHLENSLNSLNVQFAALQEFTNSSHGNSHLRARPMNKWVPPEIEHLLNSKADAEHEIGELDKKIEKAENEDNKYHRVLEEQTDRLKPFYRKKARLEKALKFVNQPSDGTEDLPTRTVVEITDGADDAGEKTQDELLMDGNKVNVPDQYSSKNQRKMELEYQIEELNAAIRTIGISFGLDCELAEEIPTVEKLQMIHEAKTKKEEDLQVLEAEIIDEQNNLRKGSSVDPEQLIEKFKQNEKLKKNIARYLDSSKLAEGEHNDVKQLQSIVSSKDSLEEQAHLLDRQIWQEQSNFLEAFQFKRTGKVNADCGSKIKELLDTKDKLVEDLDNTNEKILKNISTGGLMGTHAQGLEECVERKVKLEEEIARLQDHIADEPGRAAESLVNIIEKKSDVSKDLKGAKRKDADELSRVQIESIDDYCRYDPKEVNDTFTHAISTLGKESAPIIGWEELRQKQHEMEVVLKEKAECLIRANREGKDPSSDEEVVESVIRDKISVDKKLQEVLEENNSKEAVFPPQEMKENESNQRLQMADVNDKREEMEDNLSMNEYQLNTLLQSAGLIDNDVQKLESLVVEKVKLEGELERYQLLQDLFLKKKYLQQKLCNEQQQSDECQRNEELRSELEKLNALIDRRENDVEKIKTKKNVTKEKVKHLEDEKEKLNNKLKPLTESIIKLAGEVQVRLEDAKKKLNEHEKCAVEERQALQNELEALQDEIDRWSKEEKEVDRELESRKNGLSERNGNLLDLEKLLIEKESLREYLTEIDATLDKTEMDTVEQANVTNAQELSERKKELERKLEEIRNKKLKMDVEFETDEISEAMKELFQTMENLEVREREVSDQIRESGILGKLAERRKNGENKVSRFFIYGILEAMGRDEKTVTELLKEKEELKNAAQKERDNVNEEMALLKSKVGKDLANALIPASIKAQTDKESDSLSAIDEIESRELTISDLLKNFEVDNKQLRLINDELSSELESLKNKIGEELANELGQYLPDKHSPFSDLVSVVQQDEKTLEDILQEQNEKMHAIEDSVGKDLLSSILWMKDNPRRVDDVDTPRMLMTPSIMKEFDEDLENVIAVYEKELNSLSCKNDLLKERLGEVLLQDILSLRKNTEKPVLAYGTAADPYSDGTVNEHELCTLNKDKDVSGFNADQGAVKLPGEEVNGINVKITDPETGGREEDGIEHQDGLRRGSTLKDSTDVKLMPRHQQERRREVKMRGSDLRRGSGPLSSYVENKTPPKLYYMCLPHFTYPLEQNVSASADEENVQGYLRAPKIMEASGKTLGDVIAQYESDLQRISKDLNPESYVRDSDTSTDVEDAISSPTRQRRTSATPLSTVDTSDGTIPNDIVEIDMKLQGIVETQDNNLGMLQLLKERLGEDLVDALIIETDHPIEDDVQTNGKVDALKIPENIECGETTCKELVGEPPDKDASTEMGKHSSGHVRLRKISKASIDKPKGESTERKEEKASVTKIKAPNIVLENKTTLGDVIASYERVLDSLQSKLGPSLTRTLVTMQDPTALEREDAHNKEKARKTEEKTSDQYDVKEHEKQTVDEQAKEISEKIMETLPECGTGTGERTTQTSLRAPDIMETSGKTLETIIEDYEKLIEIELKQMENEVTTLKERLGSDLYKSIINTKNRDDDVAVSDRAVTFPNQNETYCVNPEALKSESVEGEVGVSSFDLKAKSLLEQKGMTVEDILRSYEKQLEALSKLVPNEDGKSDSIADLVSSYQDKIDDLESENKTFSDRISKLSERIGPDLVGKLECMEDEDYDVRANDGLNAPIVMRKEDKTLENVVRNYEKELSVLKNMLPTESEEMSSISDIVKEYDDKIDDLKNRNNGLQKEYDRLVGKIGNDLVEDILSLKLTEAETERGGLAHSEVSEKEGNNNLRESGRLNAPFIMDKEDSTLEHVLETYEKALGILPCSRCEDNRFGINQIRSLEELERENKIFRDALGGGLAANLIARADEGVPEKGELKVSSKEDDNGENQLPHQEQKENEAPFSKDERNQLTALKVMKEEDTTIEKVLKSYENEIEALHKLFPSETNEASSVSDLVKDYEDRIEELENEKATLLDLLGELTNTIGPGLMDELQHLNTSDNGREETQLGGEQRSDLAAPKMIRSEDRTLEEVLKIYENELAALRELTQNHGDMASSLSDIIKSYEDKLKDHAEEITIIENKFFELESKIGTDLVDELGKLEIRKAEKGNTFLKASEKGDRIGKKEAVKLRAPDVMIEKKLPLEDILAIYEEDLCSLKRENKIYQEGLGQSIAEELLELAKKEERSRSENFDQQGSNTGEDSELNTTLKESIRDNATSAMKTEEEGYELVQQPSKQDAACAVKGDAPSGTGGLQAMNLLREEGNNIERILNIYEKEIQALRRLASEGTGEKMSVSDLIRDYEDKISDLEMKNSVSKEKLNRLEKRVGQDLFYGLENMQSGEKSQGDEKYDAGKKSDLEALNMVISEDRNLENVLKSYEKELSALRKLLPIQNDEGRSMSGIVKEYEDKMEEMRRENERFESELKVLEDKIGANLLGDIKTTSPSDADSGENEEGPDILGELQAPTIMKDNDLTLENVIASYEKDIEDLSSENKALKDNLGPGLAQMLLSSAGKKERLAVTGYFAPTDTCKVDDKVITEERESQKHDFEAEDKQDASDIRGRPLDRNNNNEIKFGTDLPPRVFKAESLIKDEGKTIENILRDYENQLEVLTETDPDNREEFISKQMTKHEDVIEGLENKNNNLVKRLENLEKTIGISLLNAVEKIGLEETEKLKDNCNQEMDDNLMVPEIMKKEGRTLENVIKAYERELDVLRDFIPREDGNRGAITDVVKDYEDKINKLKRENKQLTADLGSLEEKIGRDLVNDIKMLEGTVIVETEAKELKAVKRSALEDVLQTYEDALATFLSDASNFIDGPEGIVYDQSSTMNELKEENDILKRTVGPALSQKLINIGKGGAAATEGEKKISKNDTNVQDELDGITELETGVKQQSPAQNKKEKFKVESLVREEGRTIENVLKTYEEELETLKSVVLDDTGQAAETFLDLIRKYEAEKEKLERTNKSLIEKLEFLEKHIGPDLINDIENKRNVSLRDNRSEINALALMQEEERTLETVIRCYEKELDALRKMNVSQKKEGDVSISDLISGYEGKLDDLKNENKLLKYDLHKMKDKLGSNLAEHIMGLDDKAESEAEAEDKEERMASYGSLEAANTAADGTHGEELHEVVGEKKRLLTTGSQENDNKVPVSDDLKAKNLIRDKGMTIENILKNYEQQIEALSKLTSQEKDSSYTIADLVTNYEKKIEDLKASNSVLEENMGILTEKIGKDLVKALEGELGSDEERDGYRDSGQQQEDRSRSRWKAFQKIKEDEKTLADIIENYEDDLERLKREKGAMEALLNNEKDGQSALDVISQYEDEIHCLKDTNKEKENKLSTLIARIGDNLATDILTLPQGKEPIGSCSLEALRVMALHGKQLFAVLIEYEDDLMKLTRENKTLKAVAIKDEVDGKTVTSLVSEYEDKIQKLIKEKNDSEFSLRMLTEKIGEPLVNEITNTCNEDKPTSINAVKIMKDESKSLADVIEKYENELAKLGAIRDLATEDPETKSFIEKISEYEDEISLLTRKIKEQTLLEKKVGIEFSRQLTALAKCGTGESKEAVSLKAVAIMEREKESTVADVLKEYETDLENKNHEISVLKELISSDMLEIAASQESEIHELKKVKEILANDLDVITDKVGKELVREILKKSSGQPEFEKDKLYRDVVERMKKDGKPLESVIEEYDQEIKLMMGKNEELIRKEGLLTAKIGERLIVELLSSDVPYNSTDVEMKPLFAASEVMLTEKKTLAEVVLDYEEEIAKLKRENGALRVFTEESSQDTSVIDAITNYEEQIEKIGGEQRELMNRLHKITHRVGVELTKELLKLPDDVCESKPEATSQLTALTLLKENNFSLTDVLRMYETKLRGGDEVDLGPLVSRNVMTEDIKFAHLVRLESEPQAIISEEGNSEISRYLQGNEFDGAIPRDGNALNTALLQEHDQMKMLEKINAALSEKFEQLSRKVGKELSQALMRSPEDKEQEGEAAITTAEDLDAFDDINKERATIAEVLESYERRLKGPSQSDVGTLGNGHVKEEEIKPARLVRANEIVEEICDINDTEIVSHYKALNEEDASEVPELWDMDIAYLVEVVEHPGESVLPIPDKDVIHEEVTKVELLQHERNLSSENLEELFDREFPVENKGGTKLTENKAVEGETMGTLERRIMELERELETQKLLKEKYEKDVHDLLKDIVDLKMQQVDGDSKNLEEKRREIQEEVDLKQDNKRLHEELEDEKQRRLSMEKIKGDLSEKLDSLIKENELLRKKQSDAQNVSENERAEEICHIGETEMASDYNISQIDLDQNDEKETDSRAFTESNDLELISLQRLTPESPVSIEHPVELLVDTERHPLEDKVIKVELPEYMDTLNPDFVKSLLGNDFQLDESGSVCEISDSKTKESKGEFRGGEKIETFEKKIKELEQELRNEKRLKEKYEKDIQDLLHDIVDLKMKEAENDEESPSETRTKIREDVELSLNNKRLQEDLAKERKRRLSIEESKRDLLDEVDTLMREREVFLQQQNETKMDGKLVEEMISLRKKIGELVTKNKNLNKEVEELRESIKEMEVCHEEEKSRLLMNFETEKSAMMDELVTSKSELENQLQELLAMNDDLKRTIKSLLEELKESNEKLVTEGEKHDKKLCEEIKQHHAEQVGAALLEEVGEKDTNAAHERMKTGNLKEQLDETENALQQTLKRYQGEITSLETERVKSDDELRQEIEILRNKLELSKDSAEQQRKDFENVLAKEKERIKDELELELAREKRRLKLDFEDREDTYGREIKKHSTDLQEQEEKWNKEREEMQELFRVEKEKLQKAFDEELRSKMAEKEEQNRRSNEQINREFEKEKMEIKATIEKKIYEQLIDKNIAAETDFRDVLSKILQEHSKEIEGVEDDIRKAEERFQKDRNRLIEQTDKEKEALKKTHEEEKRALESAVQNLLKEVVKLKHQRKEMRMIHKKEKESLEEIYERDRVKLKEDWDRYKEDLLRKVQGEFDCKLENETTKLETRLEDMKREMQKSAQRAQELEATLRGIPRENEQRVSDGDYSQGIVVKESEEQLKEIKSAKKKLEEEYEKKLKAEKRRFEDTLQALRREIGSLQEKRRLIQDKLYNQDPSVVDRHVMEKSLANFKMEMLSKMEEEVSQKIAREKKPLEETIRELQDENEELKRQRWELRNQLRRERSKLEEQFEQEREKMERQFLKEKEELKNKLEVRIQREMTKRTLEEKVTRALSPSSNESPYSSQESPRRLRSENMTLRDDKHRLELEVRQLTSKLENLESSFQEMMSSEKEKVEKMRRIQAKMPKKVTFSEEVETRSMDYPAGDQSETILQELRERDSQVRELLEAKYFYEEVLSELCEEAGLFELDQNEII</sequence>
<feature type="compositionally biased region" description="Polar residues" evidence="2">
    <location>
        <begin position="1053"/>
        <end position="1066"/>
    </location>
</feature>
<feature type="coiled-coil region" evidence="1">
    <location>
        <begin position="5732"/>
        <end position="5793"/>
    </location>
</feature>
<feature type="region of interest" description="Disordered" evidence="2">
    <location>
        <begin position="762"/>
        <end position="796"/>
    </location>
</feature>
<feature type="compositionally biased region" description="Basic and acidic residues" evidence="2">
    <location>
        <begin position="1520"/>
        <end position="1540"/>
    </location>
</feature>
<feature type="coiled-coil region" evidence="1">
    <location>
        <begin position="2471"/>
        <end position="2630"/>
    </location>
</feature>
<feature type="region of interest" description="Disordered" evidence="2">
    <location>
        <begin position="3202"/>
        <end position="3242"/>
    </location>
</feature>
<protein>
    <submittedName>
        <fullName evidence="3">Uncharacterized protein</fullName>
    </submittedName>
</protein>
<feature type="region of interest" description="Disordered" evidence="2">
    <location>
        <begin position="5228"/>
        <end position="5252"/>
    </location>
</feature>
<feature type="coiled-coil region" evidence="1">
    <location>
        <begin position="4254"/>
        <end position="4323"/>
    </location>
</feature>
<feature type="coiled-coil region" evidence="1">
    <location>
        <begin position="4720"/>
        <end position="4754"/>
    </location>
</feature>
<feature type="coiled-coil region" evidence="1">
    <location>
        <begin position="7120"/>
        <end position="7198"/>
    </location>
</feature>
<feature type="coiled-coil region" evidence="1">
    <location>
        <begin position="6392"/>
        <end position="6433"/>
    </location>
</feature>
<feature type="compositionally biased region" description="Basic and acidic residues" evidence="2">
    <location>
        <begin position="1295"/>
        <end position="1321"/>
    </location>
</feature>
<proteinExistence type="predicted"/>